<dbReference type="Proteomes" id="UP000694388">
    <property type="component" value="Unplaced"/>
</dbReference>
<comment type="subcellular location">
    <subcellularLocation>
        <location evidence="1">Nucleus</location>
        <location evidence="1">Nucleolus</location>
    </subcellularLocation>
</comment>
<evidence type="ECO:0000256" key="8">
    <source>
        <dbReference type="ARBA" id="ARBA00069243"/>
    </source>
</evidence>
<evidence type="ECO:0000256" key="2">
    <source>
        <dbReference type="ARBA" id="ARBA00022517"/>
    </source>
</evidence>
<dbReference type="InterPro" id="IPR037503">
    <property type="entry name" value="Fcf1_PIN"/>
</dbReference>
<sequence>MAVFRGNLVDELVMSREQANSMLVQVQIQIQPISGIQNVNCSAWRRYALYRVLFSLPSPPKGKGKKRRKKKTVAATKKLISLRDARLKESDRSAAKKRKKEDPDALKIIHAPSKYPSCLFFQYNTQLGPPYYVLVDTNFINFSIKSKLDVMQSMMDCLYAKCIPCITDCVMAELEKLGLRYRVALRIAKDPRFERLPCTHHGTYADDCLVQRVTQHKCYIVATVDKDLKRRIRKIPGVPIMYISSYRYNIERMPDDYGAPRL</sequence>
<accession>A0A8C4QK31</accession>
<name>A0A8C4QK31_EPTBU</name>
<reference evidence="10" key="2">
    <citation type="submission" date="2025-09" db="UniProtKB">
        <authorList>
            <consortium name="Ensembl"/>
        </authorList>
    </citation>
    <scope>IDENTIFICATION</scope>
</reference>
<evidence type="ECO:0000259" key="9">
    <source>
        <dbReference type="SMART" id="SM00670"/>
    </source>
</evidence>
<dbReference type="PANTHER" id="PTHR12416">
    <property type="entry name" value="RRNA-PROCESSING PROTEIN UTP23 HOMOLOG"/>
    <property type="match status" value="1"/>
</dbReference>
<evidence type="ECO:0000256" key="6">
    <source>
        <dbReference type="ARBA" id="ARBA00035000"/>
    </source>
</evidence>
<dbReference type="AlphaFoldDB" id="A0A8C4QK31"/>
<feature type="domain" description="PIN" evidence="9">
    <location>
        <begin position="131"/>
        <end position="230"/>
    </location>
</feature>
<evidence type="ECO:0000256" key="7">
    <source>
        <dbReference type="ARBA" id="ARBA00035020"/>
    </source>
</evidence>
<dbReference type="Pfam" id="PF04900">
    <property type="entry name" value="Fcf1"/>
    <property type="match status" value="1"/>
</dbReference>
<keyword evidence="3" id="KW-0698">rRNA processing</keyword>
<dbReference type="InterPro" id="IPR002716">
    <property type="entry name" value="PIN_dom"/>
</dbReference>
<dbReference type="GO" id="GO:0042274">
    <property type="term" value="P:ribosomal small subunit biogenesis"/>
    <property type="evidence" value="ECO:0007669"/>
    <property type="project" value="UniProtKB-ARBA"/>
</dbReference>
<dbReference type="FunFam" id="3.40.50.1010:FF:000004">
    <property type="entry name" value="rRNA-processing protein FCF1 homolog"/>
    <property type="match status" value="1"/>
</dbReference>
<dbReference type="InterPro" id="IPR029060">
    <property type="entry name" value="PIN-like_dom_sf"/>
</dbReference>
<comment type="similarity">
    <text evidence="5">Belongs to the UTP23/FCF1 family. FCF1 subfamily.</text>
</comment>
<organism evidence="10 11">
    <name type="scientific">Eptatretus burgeri</name>
    <name type="common">Inshore hagfish</name>
    <dbReference type="NCBI Taxonomy" id="7764"/>
    <lineage>
        <taxon>Eukaryota</taxon>
        <taxon>Metazoa</taxon>
        <taxon>Chordata</taxon>
        <taxon>Craniata</taxon>
        <taxon>Vertebrata</taxon>
        <taxon>Cyclostomata</taxon>
        <taxon>Myxini</taxon>
        <taxon>Myxiniformes</taxon>
        <taxon>Myxinidae</taxon>
        <taxon>Eptatretinae</taxon>
        <taxon>Eptatretus</taxon>
    </lineage>
</organism>
<comment type="subunit">
    <text evidence="7">Part of the small subunit (SSU) processome, composed of more than 70 proteins and the RNA chaperone small nucleolar RNA (snoRNA) U3.</text>
</comment>
<reference evidence="10" key="1">
    <citation type="submission" date="2025-08" db="UniProtKB">
        <authorList>
            <consortium name="Ensembl"/>
        </authorList>
    </citation>
    <scope>IDENTIFICATION</scope>
</reference>
<dbReference type="SUPFAM" id="SSF88723">
    <property type="entry name" value="PIN domain-like"/>
    <property type="match status" value="1"/>
</dbReference>
<dbReference type="CDD" id="cd09864">
    <property type="entry name" value="PIN_Fcf1-like"/>
    <property type="match status" value="1"/>
</dbReference>
<dbReference type="SMART" id="SM00670">
    <property type="entry name" value="PINc"/>
    <property type="match status" value="1"/>
</dbReference>
<evidence type="ECO:0000313" key="10">
    <source>
        <dbReference type="Ensembl" id="ENSEBUP00000016546.1"/>
    </source>
</evidence>
<comment type="function">
    <text evidence="6">Part of the small subunit (SSU) processome, first precursor of the small eukaryotic ribosomal subunit. During the assembly of the SSU processome in the nucleolus, many ribosome biogenesis factors, an RNA chaperone and ribosomal proteins associate with the nascent pre-rRNA and work in concert to generate RNA folding, modifications, rearrangements and cleavage as well as targeted degradation of pre-ribosomal RNA by the RNA exosome.</text>
</comment>
<protein>
    <recommendedName>
        <fullName evidence="8">rRNA-processing protein FCF1 homolog</fullName>
    </recommendedName>
</protein>
<keyword evidence="11" id="KW-1185">Reference proteome</keyword>
<evidence type="ECO:0000256" key="4">
    <source>
        <dbReference type="ARBA" id="ARBA00023242"/>
    </source>
</evidence>
<keyword evidence="4" id="KW-0539">Nucleus</keyword>
<dbReference type="InterPro" id="IPR006984">
    <property type="entry name" value="Fcf1/UTP23"/>
</dbReference>
<dbReference type="GeneTree" id="ENSGT00940000153117"/>
<evidence type="ECO:0000256" key="5">
    <source>
        <dbReference type="ARBA" id="ARBA00024026"/>
    </source>
</evidence>
<evidence type="ECO:0000313" key="11">
    <source>
        <dbReference type="Proteomes" id="UP000694388"/>
    </source>
</evidence>
<dbReference type="Gene3D" id="3.40.50.1010">
    <property type="entry name" value="5'-nuclease"/>
    <property type="match status" value="1"/>
</dbReference>
<dbReference type="Ensembl" id="ENSEBUT00000017122.1">
    <property type="protein sequence ID" value="ENSEBUP00000016546.1"/>
    <property type="gene ID" value="ENSEBUG00000010373.1"/>
</dbReference>
<evidence type="ECO:0000256" key="3">
    <source>
        <dbReference type="ARBA" id="ARBA00022552"/>
    </source>
</evidence>
<keyword evidence="2" id="KW-0690">Ribosome biogenesis</keyword>
<evidence type="ECO:0000256" key="1">
    <source>
        <dbReference type="ARBA" id="ARBA00004604"/>
    </source>
</evidence>
<dbReference type="GO" id="GO:0032040">
    <property type="term" value="C:small-subunit processome"/>
    <property type="evidence" value="ECO:0007669"/>
    <property type="project" value="InterPro"/>
</dbReference>
<proteinExistence type="inferred from homology"/>
<dbReference type="GO" id="GO:0006364">
    <property type="term" value="P:rRNA processing"/>
    <property type="evidence" value="ECO:0007669"/>
    <property type="project" value="UniProtKB-KW"/>
</dbReference>